<dbReference type="Proteomes" id="UP001341281">
    <property type="component" value="Chromosome 06"/>
</dbReference>
<evidence type="ECO:0000313" key="4">
    <source>
        <dbReference type="Proteomes" id="UP001341281"/>
    </source>
</evidence>
<feature type="compositionally biased region" description="Polar residues" evidence="1">
    <location>
        <begin position="525"/>
        <end position="546"/>
    </location>
</feature>
<dbReference type="InterPro" id="IPR007321">
    <property type="entry name" value="Transposase_28"/>
</dbReference>
<feature type="region of interest" description="Disordered" evidence="1">
    <location>
        <begin position="161"/>
        <end position="199"/>
    </location>
</feature>
<sequence length="588" mass="63090">MRRLVLQLLRAADRGVARPPPRPRSPRRCASDDVFLIRLERRPRLHRHRIWSYPPRRRPPLHTTLFPLPMSSSSQQIGRCPASRSAALTCACSALLPWCSALLLHSSSPDAPPHRRPAAASTSKTGNRCHTRPLPCPSLGPDPLGWQLLLVLSVAATRQRPASSSSSAHKALEPLQLPGSAATGQPETTTRARRQRPRRGISCDLLCSRAATLTDNPGAMPSSASSSSSLYIIGVSSPLRVDPIRARAPDTGPDGGDGDTDDADSGGGGALSSTVAERFVSSFRTQEPLDALCRKYGMPEHYSAVVPAVSQRACSPPPPGAVCVYAHALEAGLRVPLHPFFCEALAHYGVAPSQVVPNGWRVMAGFVVLSHSAGVPPSLPVFRHFFSLCAFKLKGWYWFRGKGAGALFKGIRYSFKGWKEEFFFLRSPAPWPCPVQWGELSKGSTAEPVLTREEQSVAKKLLRAHGAAVDIKTFLSESNLAAAMISRSPKKSPPPPSARTGSSAQGMDPSVYDMMKNLRAAKATQAASGQKVTVKSEPGSSDTPSSVKKRKLAAAAEAANTPREHAHGRDSLTGPAGLLRSQVIQECL</sequence>
<evidence type="ECO:0000313" key="3">
    <source>
        <dbReference type="EMBL" id="WVZ82297.1"/>
    </source>
</evidence>
<dbReference type="PANTHER" id="PTHR31099">
    <property type="entry name" value="OS06G0165300 PROTEIN"/>
    <property type="match status" value="1"/>
</dbReference>
<feature type="domain" description="Transposase (putative) gypsy type" evidence="2">
    <location>
        <begin position="322"/>
        <end position="389"/>
    </location>
</feature>
<organism evidence="3 4">
    <name type="scientific">Paspalum notatum var. saurae</name>
    <dbReference type="NCBI Taxonomy" id="547442"/>
    <lineage>
        <taxon>Eukaryota</taxon>
        <taxon>Viridiplantae</taxon>
        <taxon>Streptophyta</taxon>
        <taxon>Embryophyta</taxon>
        <taxon>Tracheophyta</taxon>
        <taxon>Spermatophyta</taxon>
        <taxon>Magnoliopsida</taxon>
        <taxon>Liliopsida</taxon>
        <taxon>Poales</taxon>
        <taxon>Poaceae</taxon>
        <taxon>PACMAD clade</taxon>
        <taxon>Panicoideae</taxon>
        <taxon>Andropogonodae</taxon>
        <taxon>Paspaleae</taxon>
        <taxon>Paspalinae</taxon>
        <taxon>Paspalum</taxon>
    </lineage>
</organism>
<keyword evidence="4" id="KW-1185">Reference proteome</keyword>
<feature type="region of interest" description="Disordered" evidence="1">
    <location>
        <begin position="522"/>
        <end position="577"/>
    </location>
</feature>
<dbReference type="Pfam" id="PF04195">
    <property type="entry name" value="Transposase_28"/>
    <property type="match status" value="1"/>
</dbReference>
<reference evidence="3 4" key="1">
    <citation type="submission" date="2024-02" db="EMBL/GenBank/DDBJ databases">
        <title>High-quality chromosome-scale genome assembly of Pensacola bahiagrass (Paspalum notatum Flugge var. saurae).</title>
        <authorList>
            <person name="Vega J.M."/>
            <person name="Podio M."/>
            <person name="Orjuela J."/>
            <person name="Siena L.A."/>
            <person name="Pessino S.C."/>
            <person name="Combes M.C."/>
            <person name="Mariac C."/>
            <person name="Albertini E."/>
            <person name="Pupilli F."/>
            <person name="Ortiz J.P.A."/>
            <person name="Leblanc O."/>
        </authorList>
    </citation>
    <scope>NUCLEOTIDE SEQUENCE [LARGE SCALE GENOMIC DNA]</scope>
    <source>
        <strain evidence="3">R1</strain>
        <tissue evidence="3">Leaf</tissue>
    </source>
</reference>
<feature type="region of interest" description="Disordered" evidence="1">
    <location>
        <begin position="485"/>
        <end position="509"/>
    </location>
</feature>
<accession>A0AAQ3U1V0</accession>
<dbReference type="AlphaFoldDB" id="A0AAQ3U1V0"/>
<evidence type="ECO:0000259" key="2">
    <source>
        <dbReference type="Pfam" id="PF04195"/>
    </source>
</evidence>
<dbReference type="EMBL" id="CP144750">
    <property type="protein sequence ID" value="WVZ82297.1"/>
    <property type="molecule type" value="Genomic_DNA"/>
</dbReference>
<gene>
    <name evidence="3" type="ORF">U9M48_029575</name>
</gene>
<feature type="region of interest" description="Disordered" evidence="1">
    <location>
        <begin position="242"/>
        <end position="271"/>
    </location>
</feature>
<feature type="region of interest" description="Disordered" evidence="1">
    <location>
        <begin position="109"/>
        <end position="134"/>
    </location>
</feature>
<protein>
    <recommendedName>
        <fullName evidence="2">Transposase (putative) gypsy type domain-containing protein</fullName>
    </recommendedName>
</protein>
<proteinExistence type="predicted"/>
<evidence type="ECO:0000256" key="1">
    <source>
        <dbReference type="SAM" id="MobiDB-lite"/>
    </source>
</evidence>
<dbReference type="PANTHER" id="PTHR31099:SF28">
    <property type="entry name" value="F5J5.12"/>
    <property type="match status" value="1"/>
</dbReference>
<name>A0AAQ3U1V0_PASNO</name>